<protein>
    <recommendedName>
        <fullName evidence="3">Myb-like domain-containing protein</fullName>
    </recommendedName>
</protein>
<name>A0A1J7IAI8_9PEZI</name>
<dbReference type="InParanoid" id="A0A1J7IAI8"/>
<gene>
    <name evidence="1" type="ORF">CONLIGDRAFT_636653</name>
</gene>
<evidence type="ECO:0000313" key="2">
    <source>
        <dbReference type="Proteomes" id="UP000182658"/>
    </source>
</evidence>
<proteinExistence type="predicted"/>
<evidence type="ECO:0000313" key="1">
    <source>
        <dbReference type="EMBL" id="OIW24469.1"/>
    </source>
</evidence>
<reference evidence="1 2" key="1">
    <citation type="submission" date="2016-10" db="EMBL/GenBank/DDBJ databases">
        <title>Draft genome sequence of Coniochaeta ligniaria NRRL30616, a lignocellulolytic fungus for bioabatement of inhibitors in plant biomass hydrolysates.</title>
        <authorList>
            <consortium name="DOE Joint Genome Institute"/>
            <person name="Jimenez D.J."/>
            <person name="Hector R.E."/>
            <person name="Riley R."/>
            <person name="Sun H."/>
            <person name="Grigoriev I.V."/>
            <person name="Van Elsas J.D."/>
            <person name="Nichols N.N."/>
        </authorList>
    </citation>
    <scope>NUCLEOTIDE SEQUENCE [LARGE SCALE GENOMIC DNA]</scope>
    <source>
        <strain evidence="1 2">NRRL 30616</strain>
    </source>
</reference>
<dbReference type="STRING" id="1408157.A0A1J7IAI8"/>
<accession>A0A1J7IAI8</accession>
<dbReference type="OrthoDB" id="5072148at2759"/>
<evidence type="ECO:0008006" key="3">
    <source>
        <dbReference type="Google" id="ProtNLM"/>
    </source>
</evidence>
<dbReference type="AlphaFoldDB" id="A0A1J7IAI8"/>
<dbReference type="Proteomes" id="UP000182658">
    <property type="component" value="Unassembled WGS sequence"/>
</dbReference>
<keyword evidence="2" id="KW-1185">Reference proteome</keyword>
<dbReference type="EMBL" id="KV875103">
    <property type="protein sequence ID" value="OIW24469.1"/>
    <property type="molecule type" value="Genomic_DNA"/>
</dbReference>
<sequence length="387" mass="43781">MLHCGKYVGSSVDMRGGGARLDNHTKAALTKTSREKKQRHHAELCKEGTEANLRILAVFGCDDQIKPYVPLVETIFIALLGTFVGQEKPRMYNPQPCYDLYDRIRYRAMMPDIDGNGLNGALPIYQGMVGVSSGRQTYRCVTCDQELAPNTSQRNHSRLVEPGNPLGPRRCIACEIIFADTGEERIRAADGSYKRISEPREKHKLWVTAGHADVCGNLACAAPRASGAGFNGWMEQSRCQNCASFLSYQKRRRVPDSQIKERQPQELELTARSHIWSEAEDQILSAKRTEGLKFQEIVARHFPKLNALLLSERHTFLKRKERKAKRTTMPKESTKAPDWTDDEIKILRNAMMSKETARAMLPLLPQRTISSIVTKMSYLRKTINQST</sequence>
<organism evidence="1 2">
    <name type="scientific">Coniochaeta ligniaria NRRL 30616</name>
    <dbReference type="NCBI Taxonomy" id="1408157"/>
    <lineage>
        <taxon>Eukaryota</taxon>
        <taxon>Fungi</taxon>
        <taxon>Dikarya</taxon>
        <taxon>Ascomycota</taxon>
        <taxon>Pezizomycotina</taxon>
        <taxon>Sordariomycetes</taxon>
        <taxon>Sordariomycetidae</taxon>
        <taxon>Coniochaetales</taxon>
        <taxon>Coniochaetaceae</taxon>
        <taxon>Coniochaeta</taxon>
    </lineage>
</organism>